<feature type="transmembrane region" description="Helical" evidence="1">
    <location>
        <begin position="21"/>
        <end position="43"/>
    </location>
</feature>
<reference evidence="2" key="2">
    <citation type="journal article" date="2021" name="PeerJ">
        <title>Extensive microbial diversity within the chicken gut microbiome revealed by metagenomics and culture.</title>
        <authorList>
            <person name="Gilroy R."/>
            <person name="Ravi A."/>
            <person name="Getino M."/>
            <person name="Pursley I."/>
            <person name="Horton D.L."/>
            <person name="Alikhan N.F."/>
            <person name="Baker D."/>
            <person name="Gharbi K."/>
            <person name="Hall N."/>
            <person name="Watson M."/>
            <person name="Adriaenssens E.M."/>
            <person name="Foster-Nyarko E."/>
            <person name="Jarju S."/>
            <person name="Secka A."/>
            <person name="Antonio M."/>
            <person name="Oren A."/>
            <person name="Chaudhuri R.R."/>
            <person name="La Ragione R."/>
            <person name="Hildebrand F."/>
            <person name="Pallen M.J."/>
        </authorList>
    </citation>
    <scope>NUCLEOTIDE SEQUENCE</scope>
    <source>
        <strain evidence="2">G3-4614</strain>
    </source>
</reference>
<feature type="transmembrane region" description="Helical" evidence="1">
    <location>
        <begin position="295"/>
        <end position="315"/>
    </location>
</feature>
<dbReference type="Proteomes" id="UP000823636">
    <property type="component" value="Unassembled WGS sequence"/>
</dbReference>
<accession>A0A9D9H7M5</accession>
<sequence length="580" mass="65647">MTDSIIKRAAGKITDAISSCFKRFPATVSFVLALTCLLCYYVAVEGEFPDQRLFLITIYYLSVGTILTLTLHLWSEEVKSKIRKIFIQSVAHIALLADSITLYFVTAEKYSIEIGIAHGAAIFSLWLTLFFLSFFKEKDDIPSWNFAIRSFKSFIIANILGGVMCSGISLLVVSLNRLFGIEIPYESYRYVSIFCNLLLVIMLFIGFLPQGEAKHDNRPLPGNILTFALRYLFLPLTAGYMAVLYIYGAKILVTWELPTGWVSWLVTLLMLGCLIVEFCIYPVRKAKAGKWDEKIARWLPILILPLLLLMTVGIIRRFCDYGITINRLYIITFNIWCYMVCVVLFVTRAKRISWIPISFAAVFLITSVFPVNYTSITRNILHSDIEKAFTQNGQNTLPLTKEQYEQWCAATPDKEVAAATEKMEYMETNFGRGSISDLIKENVNIDYAITGFWHSQDEDRFFYGRVLPGTSIKVPEGYGEFIGVDKYIGNINVETGSDIIPIPISEIIEESSSDTLEIAVQQINKLAEDEKNGKYEMQPIIARSDTKQHCIIITAIGIKKSPGGEITINTIEGYLFKKQP</sequence>
<keyword evidence="1" id="KW-0472">Membrane</keyword>
<protein>
    <submittedName>
        <fullName evidence="2">DUF4153 domain-containing protein</fullName>
    </submittedName>
</protein>
<feature type="transmembrane region" description="Helical" evidence="1">
    <location>
        <begin position="327"/>
        <end position="347"/>
    </location>
</feature>
<evidence type="ECO:0000256" key="1">
    <source>
        <dbReference type="SAM" id="Phobius"/>
    </source>
</evidence>
<comment type="caution">
    <text evidence="2">The sequence shown here is derived from an EMBL/GenBank/DDBJ whole genome shotgun (WGS) entry which is preliminary data.</text>
</comment>
<feature type="transmembrane region" description="Helical" evidence="1">
    <location>
        <begin position="187"/>
        <end position="208"/>
    </location>
</feature>
<reference evidence="2" key="1">
    <citation type="submission" date="2020-10" db="EMBL/GenBank/DDBJ databases">
        <authorList>
            <person name="Gilroy R."/>
        </authorList>
    </citation>
    <scope>NUCLEOTIDE SEQUENCE</scope>
    <source>
        <strain evidence="2">G3-4614</strain>
    </source>
</reference>
<gene>
    <name evidence="2" type="ORF">IAC54_03420</name>
</gene>
<keyword evidence="1" id="KW-1133">Transmembrane helix</keyword>
<dbReference type="EMBL" id="JADIMW010000034">
    <property type="protein sequence ID" value="MBO8437933.1"/>
    <property type="molecule type" value="Genomic_DNA"/>
</dbReference>
<proteinExistence type="predicted"/>
<dbReference type="Pfam" id="PF13687">
    <property type="entry name" value="DUF4153"/>
    <property type="match status" value="1"/>
</dbReference>
<name>A0A9D9H7M5_9BACT</name>
<feature type="transmembrane region" description="Helical" evidence="1">
    <location>
        <begin position="229"/>
        <end position="249"/>
    </location>
</feature>
<feature type="transmembrane region" description="Helical" evidence="1">
    <location>
        <begin position="261"/>
        <end position="283"/>
    </location>
</feature>
<feature type="transmembrane region" description="Helical" evidence="1">
    <location>
        <begin position="116"/>
        <end position="135"/>
    </location>
</feature>
<dbReference type="AlphaFoldDB" id="A0A9D9H7M5"/>
<evidence type="ECO:0000313" key="3">
    <source>
        <dbReference type="Proteomes" id="UP000823636"/>
    </source>
</evidence>
<dbReference type="InterPro" id="IPR025291">
    <property type="entry name" value="DUF4153"/>
</dbReference>
<feature type="transmembrane region" description="Helical" evidence="1">
    <location>
        <begin position="55"/>
        <end position="74"/>
    </location>
</feature>
<feature type="transmembrane region" description="Helical" evidence="1">
    <location>
        <begin position="155"/>
        <end position="175"/>
    </location>
</feature>
<keyword evidence="1" id="KW-0812">Transmembrane</keyword>
<evidence type="ECO:0000313" key="2">
    <source>
        <dbReference type="EMBL" id="MBO8437933.1"/>
    </source>
</evidence>
<organism evidence="2 3">
    <name type="scientific">Candidatus Caccoplasma merdipullorum</name>
    <dbReference type="NCBI Taxonomy" id="2840718"/>
    <lineage>
        <taxon>Bacteria</taxon>
        <taxon>Pseudomonadati</taxon>
        <taxon>Bacteroidota</taxon>
        <taxon>Bacteroidia</taxon>
        <taxon>Bacteroidales</taxon>
        <taxon>Bacteroidaceae</taxon>
        <taxon>Bacteroidaceae incertae sedis</taxon>
        <taxon>Candidatus Caccoplasma</taxon>
    </lineage>
</organism>
<feature type="transmembrane region" description="Helical" evidence="1">
    <location>
        <begin position="354"/>
        <end position="373"/>
    </location>
</feature>